<dbReference type="InterPro" id="IPR001207">
    <property type="entry name" value="Transposase_mutator"/>
</dbReference>
<protein>
    <recommendedName>
        <fullName evidence="6">Mutator family transposase</fullName>
    </recommendedName>
</protein>
<accession>A0ABR8VNN5</accession>
<evidence type="ECO:0000313" key="7">
    <source>
        <dbReference type="EMBL" id="MBD8006051.1"/>
    </source>
</evidence>
<comment type="function">
    <text evidence="1 6">Required for the transposition of the insertion element.</text>
</comment>
<dbReference type="Pfam" id="PF00872">
    <property type="entry name" value="Transposase_mut"/>
    <property type="match status" value="1"/>
</dbReference>
<evidence type="ECO:0000313" key="8">
    <source>
        <dbReference type="Proteomes" id="UP000648182"/>
    </source>
</evidence>
<evidence type="ECO:0000256" key="4">
    <source>
        <dbReference type="ARBA" id="ARBA00023125"/>
    </source>
</evidence>
<gene>
    <name evidence="7" type="ORF">H9631_13285</name>
</gene>
<evidence type="ECO:0000256" key="2">
    <source>
        <dbReference type="ARBA" id="ARBA00010961"/>
    </source>
</evidence>
<evidence type="ECO:0000256" key="1">
    <source>
        <dbReference type="ARBA" id="ARBA00002190"/>
    </source>
</evidence>
<name>A0ABR8VNN5_9BACI</name>
<keyword evidence="3 6" id="KW-0815">Transposition</keyword>
<evidence type="ECO:0000256" key="5">
    <source>
        <dbReference type="ARBA" id="ARBA00023172"/>
    </source>
</evidence>
<sequence length="114" mass="13226">MEDIQEKFKDTIQQVFEAEIDEHLGYIKHDNNGDRSGNSCNGYSKKTMKTKFGKAKLRIPRDRKGEYEPQIIKKYETTSNGLEDQIIGLFSKGMSKARKWGNCADSRWETPSFR</sequence>
<proteinExistence type="inferred from homology"/>
<dbReference type="PANTHER" id="PTHR33217:SF5">
    <property type="entry name" value="MUTATOR FAMILY TRANSPOSASE"/>
    <property type="match status" value="1"/>
</dbReference>
<reference evidence="7 8" key="1">
    <citation type="submission" date="2020-08" db="EMBL/GenBank/DDBJ databases">
        <title>A Genomic Blueprint of the Chicken Gut Microbiome.</title>
        <authorList>
            <person name="Gilroy R."/>
            <person name="Ravi A."/>
            <person name="Getino M."/>
            <person name="Pursley I."/>
            <person name="Horton D.L."/>
            <person name="Alikhan N.-F."/>
            <person name="Baker D."/>
            <person name="Gharbi K."/>
            <person name="Hall N."/>
            <person name="Watson M."/>
            <person name="Adriaenssens E.M."/>
            <person name="Foster-Nyarko E."/>
            <person name="Jarju S."/>
            <person name="Secka A."/>
            <person name="Antonio M."/>
            <person name="Oren A."/>
            <person name="Chaudhuri R."/>
            <person name="La Ragione R.M."/>
            <person name="Hildebrand F."/>
            <person name="Pallen M.J."/>
        </authorList>
    </citation>
    <scope>NUCLEOTIDE SEQUENCE [LARGE SCALE GENOMIC DNA]</scope>
    <source>
        <strain evidence="7 8">Sa1BUA2</strain>
    </source>
</reference>
<keyword evidence="6" id="KW-0814">Transposable element</keyword>
<dbReference type="Proteomes" id="UP000648182">
    <property type="component" value="Unassembled WGS sequence"/>
</dbReference>
<comment type="caution">
    <text evidence="7">The sequence shown here is derived from an EMBL/GenBank/DDBJ whole genome shotgun (WGS) entry which is preliminary data.</text>
</comment>
<dbReference type="PANTHER" id="PTHR33217">
    <property type="entry name" value="TRANSPOSASE FOR INSERTION SEQUENCE ELEMENT IS1081"/>
    <property type="match status" value="1"/>
</dbReference>
<evidence type="ECO:0000256" key="3">
    <source>
        <dbReference type="ARBA" id="ARBA00022578"/>
    </source>
</evidence>
<comment type="similarity">
    <text evidence="2 6">Belongs to the transposase mutator family.</text>
</comment>
<dbReference type="EMBL" id="JACSPV010000023">
    <property type="protein sequence ID" value="MBD8006051.1"/>
    <property type="molecule type" value="Genomic_DNA"/>
</dbReference>
<evidence type="ECO:0000256" key="6">
    <source>
        <dbReference type="RuleBase" id="RU365089"/>
    </source>
</evidence>
<keyword evidence="4 6" id="KW-0238">DNA-binding</keyword>
<keyword evidence="8" id="KW-1185">Reference proteome</keyword>
<organism evidence="7 8">
    <name type="scientific">Bacillus norwichensis</name>
    <dbReference type="NCBI Taxonomy" id="2762217"/>
    <lineage>
        <taxon>Bacteria</taxon>
        <taxon>Bacillati</taxon>
        <taxon>Bacillota</taxon>
        <taxon>Bacilli</taxon>
        <taxon>Bacillales</taxon>
        <taxon>Bacillaceae</taxon>
        <taxon>Bacillus</taxon>
    </lineage>
</organism>
<keyword evidence="5 6" id="KW-0233">DNA recombination</keyword>